<comment type="caution">
    <text evidence="2">The sequence shown here is derived from an EMBL/GenBank/DDBJ whole genome shotgun (WGS) entry which is preliminary data.</text>
</comment>
<dbReference type="GO" id="GO:0016757">
    <property type="term" value="F:glycosyltransferase activity"/>
    <property type="evidence" value="ECO:0007669"/>
    <property type="project" value="InterPro"/>
</dbReference>
<dbReference type="SUPFAM" id="SSF53756">
    <property type="entry name" value="UDP-Glycosyltransferase/glycogen phosphorylase"/>
    <property type="match status" value="1"/>
</dbReference>
<dbReference type="RefSeq" id="WP_070069290.1">
    <property type="nucleotide sequence ID" value="NZ_MKKK01000012.1"/>
</dbReference>
<dbReference type="Pfam" id="PF00534">
    <property type="entry name" value="Glycos_transf_1"/>
    <property type="match status" value="1"/>
</dbReference>
<dbReference type="CDD" id="cd03801">
    <property type="entry name" value="GT4_PimA-like"/>
    <property type="match status" value="1"/>
</dbReference>
<dbReference type="AlphaFoldDB" id="A0A1E7RCT1"/>
<evidence type="ECO:0000313" key="3">
    <source>
        <dbReference type="Proteomes" id="UP000185895"/>
    </source>
</evidence>
<dbReference type="EMBL" id="MKKK01000012">
    <property type="protein sequence ID" value="OEY97141.1"/>
    <property type="molecule type" value="Genomic_DNA"/>
</dbReference>
<accession>A0A1E7RCT1</accession>
<keyword evidence="3" id="KW-1185">Reference proteome</keyword>
<dbReference type="OrthoDB" id="9802525at2"/>
<dbReference type="Proteomes" id="UP000185895">
    <property type="component" value="Unassembled WGS sequence"/>
</dbReference>
<evidence type="ECO:0000313" key="2">
    <source>
        <dbReference type="EMBL" id="OEY97141.1"/>
    </source>
</evidence>
<gene>
    <name evidence="2" type="ORF">BJI46_01550</name>
</gene>
<dbReference type="InterPro" id="IPR001296">
    <property type="entry name" value="Glyco_trans_1"/>
</dbReference>
<evidence type="ECO:0000259" key="1">
    <source>
        <dbReference type="Pfam" id="PF00534"/>
    </source>
</evidence>
<dbReference type="InterPro" id="IPR050194">
    <property type="entry name" value="Glycosyltransferase_grp1"/>
</dbReference>
<dbReference type="Gene3D" id="3.40.50.2000">
    <property type="entry name" value="Glycogen Phosphorylase B"/>
    <property type="match status" value="2"/>
</dbReference>
<protein>
    <recommendedName>
        <fullName evidence="1">Glycosyl transferase family 1 domain-containing protein</fullName>
    </recommendedName>
</protein>
<dbReference type="STRING" id="1262585.BJI46_01550"/>
<reference evidence="2 3" key="1">
    <citation type="submission" date="2016-09" db="EMBL/GenBank/DDBJ databases">
        <authorList>
            <person name="Capua I."/>
            <person name="De Benedictis P."/>
            <person name="Joannis T."/>
            <person name="Lombin L.H."/>
            <person name="Cattoli G."/>
        </authorList>
    </citation>
    <scope>NUCLEOTIDE SEQUENCE [LARGE SCALE GENOMIC DNA]</scope>
    <source>
        <strain evidence="2 3">ANC 4671</strain>
    </source>
</reference>
<organism evidence="2 3">
    <name type="scientific">Acinetobacter qingfengensis</name>
    <dbReference type="NCBI Taxonomy" id="1262585"/>
    <lineage>
        <taxon>Bacteria</taxon>
        <taxon>Pseudomonadati</taxon>
        <taxon>Pseudomonadota</taxon>
        <taxon>Gammaproteobacteria</taxon>
        <taxon>Moraxellales</taxon>
        <taxon>Moraxellaceae</taxon>
        <taxon>Acinetobacter</taxon>
    </lineage>
</organism>
<sequence>MKILISVLGRFHAFDLAKQLNKHNVLYKINTTFPKFKVQKWGIEKNKIQSNLFIELIRRYAPKFMKKNITNWAYHAQAVSNINLLKHVDVYIGWSGSSLEALIEAKKNGKITIVERGSSHYSYQMNILQEEYAIYGTSFAPNKKVWQRELKEYELADYISIPSTFVKNTFLQYGVPEEKLLLNPYGVDLTHFRKVEKKDKVFRIITSGNLSIRKGTRYLLEAFDQLMLDNAEIWHIGSIHDDMKEWLSHYKNTNVYFLGHKPQNDLYQYYSQGSVFVLMSLEEGMAMVQPQAMACGLPLVISTNTGGSDLISEQGREGYVIPIRDVEKLKSVLLELYYNPKKLVEMSRNAQKRVEKGFTWNDYGDRYIRNLNEIFKSE</sequence>
<proteinExistence type="predicted"/>
<dbReference type="PANTHER" id="PTHR45947:SF3">
    <property type="entry name" value="SULFOQUINOVOSYL TRANSFERASE SQD2"/>
    <property type="match status" value="1"/>
</dbReference>
<feature type="domain" description="Glycosyl transferase family 1" evidence="1">
    <location>
        <begin position="191"/>
        <end position="353"/>
    </location>
</feature>
<name>A0A1E7RCT1_9GAMM</name>
<dbReference type="PANTHER" id="PTHR45947">
    <property type="entry name" value="SULFOQUINOVOSYL TRANSFERASE SQD2"/>
    <property type="match status" value="1"/>
</dbReference>